<sequence>MKERFTIPCREIASGRLDFSYHLSHADSRCTCHYQAIGSFSQSQTCEISLVTSMMCMIRVSTHGRRQPFNRITDQIFWP</sequence>
<organism evidence="1 2">
    <name type="scientific">Piloderma croceum (strain F 1598)</name>
    <dbReference type="NCBI Taxonomy" id="765440"/>
    <lineage>
        <taxon>Eukaryota</taxon>
        <taxon>Fungi</taxon>
        <taxon>Dikarya</taxon>
        <taxon>Basidiomycota</taxon>
        <taxon>Agaricomycotina</taxon>
        <taxon>Agaricomycetes</taxon>
        <taxon>Agaricomycetidae</taxon>
        <taxon>Atheliales</taxon>
        <taxon>Atheliaceae</taxon>
        <taxon>Piloderma</taxon>
    </lineage>
</organism>
<dbReference type="EMBL" id="KN833029">
    <property type="protein sequence ID" value="KIM77010.1"/>
    <property type="molecule type" value="Genomic_DNA"/>
</dbReference>
<dbReference type="Proteomes" id="UP000054166">
    <property type="component" value="Unassembled WGS sequence"/>
</dbReference>
<reference evidence="1 2" key="1">
    <citation type="submission" date="2014-04" db="EMBL/GenBank/DDBJ databases">
        <authorList>
            <consortium name="DOE Joint Genome Institute"/>
            <person name="Kuo A."/>
            <person name="Tarkka M."/>
            <person name="Buscot F."/>
            <person name="Kohler A."/>
            <person name="Nagy L.G."/>
            <person name="Floudas D."/>
            <person name="Copeland A."/>
            <person name="Barry K.W."/>
            <person name="Cichocki N."/>
            <person name="Veneault-Fourrey C."/>
            <person name="LaButti K."/>
            <person name="Lindquist E.A."/>
            <person name="Lipzen A."/>
            <person name="Lundell T."/>
            <person name="Morin E."/>
            <person name="Murat C."/>
            <person name="Sun H."/>
            <person name="Tunlid A."/>
            <person name="Henrissat B."/>
            <person name="Grigoriev I.V."/>
            <person name="Hibbett D.S."/>
            <person name="Martin F."/>
            <person name="Nordberg H.P."/>
            <person name="Cantor M.N."/>
            <person name="Hua S.X."/>
        </authorList>
    </citation>
    <scope>NUCLEOTIDE SEQUENCE [LARGE SCALE GENOMIC DNA]</scope>
    <source>
        <strain evidence="1 2">F 1598</strain>
    </source>
</reference>
<reference evidence="2" key="2">
    <citation type="submission" date="2015-01" db="EMBL/GenBank/DDBJ databases">
        <title>Evolutionary Origins and Diversification of the Mycorrhizal Mutualists.</title>
        <authorList>
            <consortium name="DOE Joint Genome Institute"/>
            <consortium name="Mycorrhizal Genomics Consortium"/>
            <person name="Kohler A."/>
            <person name="Kuo A."/>
            <person name="Nagy L.G."/>
            <person name="Floudas D."/>
            <person name="Copeland A."/>
            <person name="Barry K.W."/>
            <person name="Cichocki N."/>
            <person name="Veneault-Fourrey C."/>
            <person name="LaButti K."/>
            <person name="Lindquist E.A."/>
            <person name="Lipzen A."/>
            <person name="Lundell T."/>
            <person name="Morin E."/>
            <person name="Murat C."/>
            <person name="Riley R."/>
            <person name="Ohm R."/>
            <person name="Sun H."/>
            <person name="Tunlid A."/>
            <person name="Henrissat B."/>
            <person name="Grigoriev I.V."/>
            <person name="Hibbett D.S."/>
            <person name="Martin F."/>
        </authorList>
    </citation>
    <scope>NUCLEOTIDE SEQUENCE [LARGE SCALE GENOMIC DNA]</scope>
    <source>
        <strain evidence="2">F 1598</strain>
    </source>
</reference>
<protein>
    <submittedName>
        <fullName evidence="1">Uncharacterized protein</fullName>
    </submittedName>
</protein>
<gene>
    <name evidence="1" type="ORF">PILCRDRAFT_630215</name>
</gene>
<evidence type="ECO:0000313" key="1">
    <source>
        <dbReference type="EMBL" id="KIM77010.1"/>
    </source>
</evidence>
<name>A0A0C3EWW6_PILCF</name>
<dbReference type="InParanoid" id="A0A0C3EWW6"/>
<keyword evidence="2" id="KW-1185">Reference proteome</keyword>
<accession>A0A0C3EWW6</accession>
<proteinExistence type="predicted"/>
<dbReference type="HOGENOM" id="CLU_2606881_0_0_1"/>
<evidence type="ECO:0000313" key="2">
    <source>
        <dbReference type="Proteomes" id="UP000054166"/>
    </source>
</evidence>
<dbReference type="AlphaFoldDB" id="A0A0C3EWW6"/>